<organism evidence="16 17">
    <name type="scientific">Polypterus senegalus</name>
    <name type="common">Senegal bichir</name>
    <dbReference type="NCBI Taxonomy" id="55291"/>
    <lineage>
        <taxon>Eukaryota</taxon>
        <taxon>Metazoa</taxon>
        <taxon>Chordata</taxon>
        <taxon>Craniata</taxon>
        <taxon>Vertebrata</taxon>
        <taxon>Euteleostomi</taxon>
        <taxon>Actinopterygii</taxon>
        <taxon>Polypteriformes</taxon>
        <taxon>Polypteridae</taxon>
        <taxon>Polypterus</taxon>
    </lineage>
</organism>
<evidence type="ECO:0000256" key="3">
    <source>
        <dbReference type="ARBA" id="ARBA00022670"/>
    </source>
</evidence>
<dbReference type="Proteomes" id="UP000886611">
    <property type="component" value="Unassembled WGS sequence"/>
</dbReference>
<gene>
    <name evidence="16" type="primary">Rce1</name>
    <name evidence="16" type="ORF">GTO96_0004550</name>
</gene>
<evidence type="ECO:0000256" key="10">
    <source>
        <dbReference type="ARBA" id="ARBA00047280"/>
    </source>
</evidence>
<evidence type="ECO:0000313" key="17">
    <source>
        <dbReference type="Proteomes" id="UP000886611"/>
    </source>
</evidence>
<keyword evidence="17" id="KW-1185">Reference proteome</keyword>
<keyword evidence="5" id="KW-0378">Hydrolase</keyword>
<feature type="transmembrane region" description="Helical" evidence="14">
    <location>
        <begin position="105"/>
        <end position="125"/>
    </location>
</feature>
<name>A0A8X7XI59_POLSE</name>
<keyword evidence="3 16" id="KW-0645">Protease</keyword>
<comment type="subcellular location">
    <subcellularLocation>
        <location evidence="1">Endoplasmic reticulum membrane</location>
        <topology evidence="1">Multi-pass membrane protein</topology>
    </subcellularLocation>
</comment>
<dbReference type="InterPro" id="IPR003675">
    <property type="entry name" value="Rce1/LyrA-like_dom"/>
</dbReference>
<evidence type="ECO:0000259" key="15">
    <source>
        <dbReference type="Pfam" id="PF02517"/>
    </source>
</evidence>
<evidence type="ECO:0000256" key="9">
    <source>
        <dbReference type="ARBA" id="ARBA00032607"/>
    </source>
</evidence>
<feature type="transmembrane region" description="Helical" evidence="14">
    <location>
        <begin position="145"/>
        <end position="168"/>
    </location>
</feature>
<evidence type="ECO:0000256" key="7">
    <source>
        <dbReference type="ARBA" id="ARBA00022989"/>
    </source>
</evidence>
<dbReference type="EMBL" id="JAATIS010000220">
    <property type="protein sequence ID" value="KAG2469550.1"/>
    <property type="molecule type" value="Genomic_DNA"/>
</dbReference>
<keyword evidence="7 14" id="KW-1133">Transmembrane helix</keyword>
<evidence type="ECO:0000256" key="14">
    <source>
        <dbReference type="SAM" id="Phobius"/>
    </source>
</evidence>
<evidence type="ECO:0000256" key="4">
    <source>
        <dbReference type="ARBA" id="ARBA00022692"/>
    </source>
</evidence>
<feature type="non-terminal residue" evidence="16">
    <location>
        <position position="319"/>
    </location>
</feature>
<evidence type="ECO:0000256" key="5">
    <source>
        <dbReference type="ARBA" id="ARBA00022801"/>
    </source>
</evidence>
<keyword evidence="8 14" id="KW-0472">Membrane</keyword>
<evidence type="ECO:0000256" key="13">
    <source>
        <dbReference type="SAM" id="MobiDB-lite"/>
    </source>
</evidence>
<feature type="non-terminal residue" evidence="16">
    <location>
        <position position="1"/>
    </location>
</feature>
<feature type="domain" description="CAAX prenyl protease 2/Lysostaphin resistance protein A-like" evidence="15">
    <location>
        <begin position="83"/>
        <end position="171"/>
    </location>
</feature>
<dbReference type="AlphaFoldDB" id="A0A8X7XI59"/>
<evidence type="ECO:0000256" key="8">
    <source>
        <dbReference type="ARBA" id="ARBA00023136"/>
    </source>
</evidence>
<accession>A0A8X7XI59</accession>
<protein>
    <recommendedName>
        <fullName evidence="12">CAAX prenyl protease 2</fullName>
        <ecNumber evidence="11">3.4.26.1</ecNumber>
    </recommendedName>
    <alternativeName>
        <fullName evidence="9">Farnesylated proteins-converting enzyme 2</fullName>
    </alternativeName>
</protein>
<evidence type="ECO:0000256" key="1">
    <source>
        <dbReference type="ARBA" id="ARBA00004477"/>
    </source>
</evidence>
<evidence type="ECO:0000256" key="11">
    <source>
        <dbReference type="ARBA" id="ARBA00049729"/>
    </source>
</evidence>
<evidence type="ECO:0000256" key="12">
    <source>
        <dbReference type="ARBA" id="ARBA00049763"/>
    </source>
</evidence>
<dbReference type="PANTHER" id="PTHR13046">
    <property type="entry name" value="PROTEASE U48 CAAX PRENYL PROTEASE RCE1"/>
    <property type="match status" value="1"/>
</dbReference>
<comment type="caution">
    <text evidence="16">The sequence shown here is derived from an EMBL/GenBank/DDBJ whole genome shotgun (WGS) entry which is preliminary data.</text>
</comment>
<dbReference type="Pfam" id="PF02517">
    <property type="entry name" value="Rce1-like"/>
    <property type="match status" value="1"/>
</dbReference>
<sequence length="319" mass="36263">MVIVEQILCQLLLADLSSSDRSLPPMELVPLRFRSKCATLFPQHTGRKTLVQLTVATFIPCAYKEVLILDPRFWMLCLSDMRWMRNQVVAPLTEELVFRACMLPMLIPCAGLWSAIFTCPLFFGVAHFHHVIELLRFRQGTLSGIFLSAVFQFSYTAVFGAYTAFIFVRTGMPGATTRPGRCEGPEEGQSPTWIMWGPASWLFWGPWVEGMEALPCRGPWSPPGGAPMPWDLLPQHFRHTRKCWGEDFGRHPESCREDSRHFHHAGAWPSKECREHLVLIRGLHKRGRLHSFSTGVGRRQDAQRRCGGGPKKAFVARTE</sequence>
<keyword evidence="6" id="KW-0256">Endoplasmic reticulum</keyword>
<evidence type="ECO:0000313" key="16">
    <source>
        <dbReference type="EMBL" id="KAG2469550.1"/>
    </source>
</evidence>
<dbReference type="GO" id="GO:0004222">
    <property type="term" value="F:metalloendopeptidase activity"/>
    <property type="evidence" value="ECO:0007669"/>
    <property type="project" value="InterPro"/>
</dbReference>
<comment type="similarity">
    <text evidence="2">Belongs to the peptidase U48 family.</text>
</comment>
<dbReference type="EC" id="3.4.26.1" evidence="11"/>
<dbReference type="GO" id="GO:0071586">
    <property type="term" value="P:CAAX-box protein processing"/>
    <property type="evidence" value="ECO:0007669"/>
    <property type="project" value="InterPro"/>
</dbReference>
<reference evidence="16 17" key="1">
    <citation type="journal article" date="2021" name="Cell">
        <title>Tracing the genetic footprints of vertebrate landing in non-teleost ray-finned fishes.</title>
        <authorList>
            <person name="Bi X."/>
            <person name="Wang K."/>
            <person name="Yang L."/>
            <person name="Pan H."/>
            <person name="Jiang H."/>
            <person name="Wei Q."/>
            <person name="Fang M."/>
            <person name="Yu H."/>
            <person name="Zhu C."/>
            <person name="Cai Y."/>
            <person name="He Y."/>
            <person name="Gan X."/>
            <person name="Zeng H."/>
            <person name="Yu D."/>
            <person name="Zhu Y."/>
            <person name="Jiang H."/>
            <person name="Qiu Q."/>
            <person name="Yang H."/>
            <person name="Zhang Y.E."/>
            <person name="Wang W."/>
            <person name="Zhu M."/>
            <person name="He S."/>
            <person name="Zhang G."/>
        </authorList>
    </citation>
    <scope>NUCLEOTIDE SEQUENCE [LARGE SCALE GENOMIC DNA]</scope>
    <source>
        <strain evidence="16">Bchr_013</strain>
    </source>
</reference>
<comment type="catalytic activity">
    <reaction evidence="10">
        <text>Hydrolyzes the peptide bond -P2-(S-farnesyl or geranylgeranyl)C-P1'-P2'-P3'-COOH where P1' and P2' are amino acids with aliphatic sidechains and P3' is any C-terminal residue.</text>
        <dbReference type="EC" id="3.4.26.1"/>
    </reaction>
</comment>
<dbReference type="GO" id="GO:0005789">
    <property type="term" value="C:endoplasmic reticulum membrane"/>
    <property type="evidence" value="ECO:0007669"/>
    <property type="project" value="UniProtKB-SubCell"/>
</dbReference>
<evidence type="ECO:0000256" key="2">
    <source>
        <dbReference type="ARBA" id="ARBA00006897"/>
    </source>
</evidence>
<dbReference type="InterPro" id="IPR039731">
    <property type="entry name" value="Rce1"/>
</dbReference>
<feature type="region of interest" description="Disordered" evidence="13">
    <location>
        <begin position="300"/>
        <end position="319"/>
    </location>
</feature>
<proteinExistence type="inferred from homology"/>
<keyword evidence="4 14" id="KW-0812">Transmembrane</keyword>
<dbReference type="PANTHER" id="PTHR13046:SF0">
    <property type="entry name" value="CAAX PRENYL PROTEASE 2"/>
    <property type="match status" value="1"/>
</dbReference>
<evidence type="ECO:0000256" key="6">
    <source>
        <dbReference type="ARBA" id="ARBA00022824"/>
    </source>
</evidence>